<protein>
    <recommendedName>
        <fullName evidence="3">Type VII secretion system (Wss) protein ESAT-6</fullName>
    </recommendedName>
</protein>
<keyword evidence="2" id="KW-1185">Reference proteome</keyword>
<evidence type="ECO:0008006" key="3">
    <source>
        <dbReference type="Google" id="ProtNLM"/>
    </source>
</evidence>
<sequence length="98" mass="10431">MDQFVVDTGLIRDTTANLAVIKAEFDEAEQNTATAGDLVPHELLARTLQEFAAGWDSRRKDFSEAITTLNGLGTAIADEVDSWETDSAAAAAGTEDEG</sequence>
<accession>A0ABY1RGY5</accession>
<dbReference type="RefSeq" id="WP_086475063.1">
    <property type="nucleotide sequence ID" value="NZ_FXWJ01000005.1"/>
</dbReference>
<comment type="caution">
    <text evidence="1">The sequence shown here is derived from an EMBL/GenBank/DDBJ whole genome shotgun (WGS) entry which is preliminary data.</text>
</comment>
<name>A0ABY1RGY5_9MICO</name>
<evidence type="ECO:0000313" key="2">
    <source>
        <dbReference type="Proteomes" id="UP000194464"/>
    </source>
</evidence>
<organism evidence="1 2">
    <name type="scientific">Plantibacter elymi</name>
    <name type="common">nom. nud.</name>
    <dbReference type="NCBI Taxonomy" id="199708"/>
    <lineage>
        <taxon>Bacteria</taxon>
        <taxon>Bacillati</taxon>
        <taxon>Actinomycetota</taxon>
        <taxon>Actinomycetes</taxon>
        <taxon>Micrococcales</taxon>
        <taxon>Microbacteriaceae</taxon>
        <taxon>Plantibacter</taxon>
    </lineage>
</organism>
<gene>
    <name evidence="1" type="ORF">SAMN06295909_3506</name>
</gene>
<proteinExistence type="predicted"/>
<dbReference type="Proteomes" id="UP000194464">
    <property type="component" value="Unassembled WGS sequence"/>
</dbReference>
<dbReference type="EMBL" id="FXWJ01000005">
    <property type="protein sequence ID" value="SMQ74052.1"/>
    <property type="molecule type" value="Genomic_DNA"/>
</dbReference>
<reference evidence="1 2" key="1">
    <citation type="submission" date="2017-04" db="EMBL/GenBank/DDBJ databases">
        <authorList>
            <person name="Varghese N."/>
            <person name="Submissions S."/>
        </authorList>
    </citation>
    <scope>NUCLEOTIDE SEQUENCE [LARGE SCALE GENOMIC DNA]</scope>
    <source>
        <strain evidence="1 2">VKM Ac-1784</strain>
    </source>
</reference>
<evidence type="ECO:0000313" key="1">
    <source>
        <dbReference type="EMBL" id="SMQ74052.1"/>
    </source>
</evidence>